<evidence type="ECO:0000313" key="2">
    <source>
        <dbReference type="Proteomes" id="UP000824533"/>
    </source>
</evidence>
<dbReference type="EMBL" id="CM034387">
    <property type="protein sequence ID" value="KAJ0184289.1"/>
    <property type="molecule type" value="Genomic_DNA"/>
</dbReference>
<organism evidence="1 2">
    <name type="scientific">Dendrolimus kikuchii</name>
    <dbReference type="NCBI Taxonomy" id="765133"/>
    <lineage>
        <taxon>Eukaryota</taxon>
        <taxon>Metazoa</taxon>
        <taxon>Ecdysozoa</taxon>
        <taxon>Arthropoda</taxon>
        <taxon>Hexapoda</taxon>
        <taxon>Insecta</taxon>
        <taxon>Pterygota</taxon>
        <taxon>Neoptera</taxon>
        <taxon>Endopterygota</taxon>
        <taxon>Lepidoptera</taxon>
        <taxon>Glossata</taxon>
        <taxon>Ditrysia</taxon>
        <taxon>Bombycoidea</taxon>
        <taxon>Lasiocampidae</taxon>
        <taxon>Dendrolimus</taxon>
    </lineage>
</organism>
<dbReference type="Proteomes" id="UP000824533">
    <property type="component" value="Linkage Group LG01"/>
</dbReference>
<reference evidence="1 2" key="1">
    <citation type="journal article" date="2021" name="Front. Genet.">
        <title>Chromosome-Level Genome Assembly Reveals Significant Gene Expansion in the Toll and IMD Signaling Pathways of Dendrolimus kikuchii.</title>
        <authorList>
            <person name="Zhou J."/>
            <person name="Wu P."/>
            <person name="Xiong Z."/>
            <person name="Liu N."/>
            <person name="Zhao N."/>
            <person name="Ji M."/>
            <person name="Qiu Y."/>
            <person name="Yang B."/>
        </authorList>
    </citation>
    <scope>NUCLEOTIDE SEQUENCE [LARGE SCALE GENOMIC DNA]</scope>
    <source>
        <strain evidence="1">Ann1</strain>
    </source>
</reference>
<comment type="caution">
    <text evidence="1">The sequence shown here is derived from an EMBL/GenBank/DDBJ whole genome shotgun (WGS) entry which is preliminary data.</text>
</comment>
<protein>
    <submittedName>
        <fullName evidence="1">Uncharacterized protein</fullName>
    </submittedName>
</protein>
<sequence>MNEVKSNVCCACLAPDRQMFLIEDQSTKQCFYQIISELSMLYMTEEQLKLCWECEWYMRKWTKFKEQVKYAYRSMYDSHKFTPKNLHSSLTMKLLYNFGITPFEGEVDVLQIIKEEKESNGIESSRNCYQINILHDCDNNFDTFLPKNGLTLSNIDTCQSKNDSYKTNNDSLQSNANNGAENNILLSNDERKSTGNGSGVSKKDIFLLNYDTNDDMDFTAVKVDESDDEFLVTLTKDLNRKKRKGKLRRQREKDCFNGRGHLKKKKTKKISELYREIKLSREELRNEKKMAELKEDYINAMFKCDSCIISFPNSDDLADHVTLKHELHASKHKCSLCECSFSSAMSYNYHKKKHKIRYECIICGERFMTSRSVTKHYEMSHWHSLDTNNVYNNAEIHAELHKTENVLLNDGSVLSERFPCEFCDKTFKWKTSLRKHLETHSIQTGVKRKPYCEPCRLSFSTTSNLRKHVKSSSNHQIQLKLIKLKETQSEDLNSEKQVARIKQIKTSVLKSTQQFRCPHCDRMFQWRGNLHRHIANHAARASGELVCKPCNRTFSSIETYNQHMKISKKHVTENVFKFVCNECGKRFLDKIKLKDHIDWDHLKNYVHICTLCEKVFKSRTSLFLHHRAVHKKDKLEYLCDHCGKAFPNHGRLRSHIVLHTNETPYKCVICPARFNWQACLSRHVKKVHGTQKRHKQDGGARN</sequence>
<accession>A0ACC1DK27</accession>
<gene>
    <name evidence="1" type="ORF">K1T71_000712</name>
</gene>
<proteinExistence type="predicted"/>
<evidence type="ECO:0000313" key="1">
    <source>
        <dbReference type="EMBL" id="KAJ0184289.1"/>
    </source>
</evidence>
<name>A0ACC1DK27_9NEOP</name>
<keyword evidence="2" id="KW-1185">Reference proteome</keyword>